<keyword evidence="3 4" id="KW-0974">Archaeal flagellum</keyword>
<dbReference type="GO" id="GO:0097589">
    <property type="term" value="C:archaeal-type flagellum"/>
    <property type="evidence" value="ECO:0007669"/>
    <property type="project" value="UniProtKB-SubCell"/>
</dbReference>
<proteinExistence type="inferred from homology"/>
<evidence type="ECO:0000256" key="3">
    <source>
        <dbReference type="ARBA" id="ARBA00022440"/>
    </source>
</evidence>
<dbReference type="Proteomes" id="UP000218615">
    <property type="component" value="Unassembled WGS sequence"/>
</dbReference>
<evidence type="ECO:0000313" key="6">
    <source>
        <dbReference type="EMBL" id="SNQ58890.1"/>
    </source>
</evidence>
<dbReference type="InterPro" id="IPR013373">
    <property type="entry name" value="Flagellin/pilin_N_arc"/>
</dbReference>
<keyword evidence="5" id="KW-1133">Transmembrane helix</keyword>
<dbReference type="Pfam" id="PF01917">
    <property type="entry name" value="Flagellin_arch-type"/>
    <property type="match status" value="1"/>
</dbReference>
<feature type="transmembrane region" description="Helical" evidence="5">
    <location>
        <begin position="15"/>
        <end position="38"/>
    </location>
</feature>
<reference evidence="7" key="1">
    <citation type="submission" date="2017-06" db="EMBL/GenBank/DDBJ databases">
        <authorList>
            <person name="Cremers G."/>
        </authorList>
    </citation>
    <scope>NUCLEOTIDE SEQUENCE [LARGE SCALE GENOMIC DNA]</scope>
</reference>
<protein>
    <recommendedName>
        <fullName evidence="4">Flagellin</fullName>
    </recommendedName>
</protein>
<keyword evidence="6" id="KW-0966">Cell projection</keyword>
<comment type="subcellular location">
    <subcellularLocation>
        <location evidence="1 4">Archaeal flagellum</location>
    </subcellularLocation>
</comment>
<gene>
    <name evidence="6" type="ORF">MNV_10018</name>
</gene>
<dbReference type="PANTHER" id="PTHR35903">
    <property type="entry name" value="FLAGELLIN B1"/>
    <property type="match status" value="1"/>
</dbReference>
<comment type="function">
    <text evidence="4">Flagellin is the subunit protein which polymerizes to form the filaments of archaeal flagella.</text>
</comment>
<keyword evidence="6" id="KW-0969">Cilium</keyword>
<keyword evidence="5" id="KW-0472">Membrane</keyword>
<sequence length="201" mass="21036">MKTKISILKDNQADVGIGTLIVFIAMILVAAVAAAVLIQTSGVLQQKAQQTGKEATSEVASNLKISSVVGTTDGSSIRVQNLNVTLELAAGGSSIDFSKVVIKYLNESSTTILSRQTDASAGATATLFNYTEVRVGSGSANNVLQSGDLAVVTLNLNAMTQELYPRKKGTIQIIPESGTMVIKDLVAPSTYGDNTQVQLFP</sequence>
<keyword evidence="5" id="KW-0812">Transmembrane</keyword>
<evidence type="ECO:0000313" key="7">
    <source>
        <dbReference type="Proteomes" id="UP000218615"/>
    </source>
</evidence>
<evidence type="ECO:0000256" key="1">
    <source>
        <dbReference type="ARBA" id="ARBA00004618"/>
    </source>
</evidence>
<name>A0A284VHZ4_9EURY</name>
<dbReference type="GO" id="GO:0097588">
    <property type="term" value="P:archaeal or bacterial-type flagellum-dependent cell motility"/>
    <property type="evidence" value="ECO:0007669"/>
    <property type="project" value="InterPro"/>
</dbReference>
<accession>A0A284VHZ4</accession>
<dbReference type="EMBL" id="FZMP01000001">
    <property type="protein sequence ID" value="SNQ58890.1"/>
    <property type="molecule type" value="Genomic_DNA"/>
</dbReference>
<evidence type="ECO:0000256" key="5">
    <source>
        <dbReference type="SAM" id="Phobius"/>
    </source>
</evidence>
<dbReference type="RefSeq" id="WP_096203315.1">
    <property type="nucleotide sequence ID" value="NZ_FZMP01000001.1"/>
</dbReference>
<evidence type="ECO:0000256" key="4">
    <source>
        <dbReference type="RuleBase" id="RU361282"/>
    </source>
</evidence>
<dbReference type="AlphaFoldDB" id="A0A284VHZ4"/>
<keyword evidence="7" id="KW-1185">Reference proteome</keyword>
<dbReference type="PANTHER" id="PTHR35903:SF1">
    <property type="entry name" value="FLAGELLIN B1"/>
    <property type="match status" value="1"/>
</dbReference>
<dbReference type="InterPro" id="IPR002774">
    <property type="entry name" value="Flagellin_arc-type"/>
</dbReference>
<keyword evidence="6" id="KW-0282">Flagellum</keyword>
<organism evidence="6 7">
    <name type="scientific">Candidatus Methanoperedens nitratireducens</name>
    <dbReference type="NCBI Taxonomy" id="1392998"/>
    <lineage>
        <taxon>Archaea</taxon>
        <taxon>Methanobacteriati</taxon>
        <taxon>Methanobacteriota</taxon>
        <taxon>Stenosarchaea group</taxon>
        <taxon>Methanomicrobia</taxon>
        <taxon>Methanosarcinales</taxon>
        <taxon>ANME-2 cluster</taxon>
        <taxon>Candidatus Methanoperedentaceae</taxon>
        <taxon>Candidatus Methanoperedens</taxon>
    </lineage>
</organism>
<evidence type="ECO:0000256" key="2">
    <source>
        <dbReference type="ARBA" id="ARBA00010256"/>
    </source>
</evidence>
<dbReference type="NCBIfam" id="TIGR02537">
    <property type="entry name" value="arch_flag_Nterm"/>
    <property type="match status" value="1"/>
</dbReference>
<dbReference type="GO" id="GO:0005198">
    <property type="term" value="F:structural molecule activity"/>
    <property type="evidence" value="ECO:0007669"/>
    <property type="project" value="InterPro"/>
</dbReference>
<dbReference type="OrthoDB" id="102632at2157"/>
<comment type="similarity">
    <text evidence="2 4">Belongs to the archaeal flagellin family.</text>
</comment>